<dbReference type="Pfam" id="PF00076">
    <property type="entry name" value="RRM_1"/>
    <property type="match status" value="4"/>
</dbReference>
<dbReference type="OrthoDB" id="439639at2759"/>
<dbReference type="GO" id="GO:0003729">
    <property type="term" value="F:mRNA binding"/>
    <property type="evidence" value="ECO:0007669"/>
    <property type="project" value="TreeGrafter"/>
</dbReference>
<feature type="domain" description="RRM" evidence="12">
    <location>
        <begin position="531"/>
        <end position="603"/>
    </location>
</feature>
<evidence type="ECO:0000256" key="6">
    <source>
        <dbReference type="ARBA" id="ARBA00022884"/>
    </source>
</evidence>
<dbReference type="PANTHER" id="PTHR48039:SF5">
    <property type="entry name" value="RNA-BINDING PROTEIN 28"/>
    <property type="match status" value="1"/>
</dbReference>
<dbReference type="Proteomes" id="UP000244722">
    <property type="component" value="Unassembled WGS sequence"/>
</dbReference>
<organism evidence="13 14">
    <name type="scientific">Tuber borchii</name>
    <name type="common">White truffle</name>
    <dbReference type="NCBI Taxonomy" id="42251"/>
    <lineage>
        <taxon>Eukaryota</taxon>
        <taxon>Fungi</taxon>
        <taxon>Dikarya</taxon>
        <taxon>Ascomycota</taxon>
        <taxon>Pezizomycotina</taxon>
        <taxon>Pezizomycetes</taxon>
        <taxon>Pezizales</taxon>
        <taxon>Tuberaceae</taxon>
        <taxon>Tuber</taxon>
    </lineage>
</organism>
<feature type="domain" description="RRM" evidence="12">
    <location>
        <begin position="652"/>
        <end position="735"/>
    </location>
</feature>
<dbReference type="SMART" id="SM00360">
    <property type="entry name" value="RRM"/>
    <property type="match status" value="5"/>
</dbReference>
<evidence type="ECO:0000256" key="3">
    <source>
        <dbReference type="ARBA" id="ARBA00013428"/>
    </source>
</evidence>
<feature type="region of interest" description="Disordered" evidence="11">
    <location>
        <begin position="113"/>
        <end position="166"/>
    </location>
</feature>
<evidence type="ECO:0000256" key="5">
    <source>
        <dbReference type="ARBA" id="ARBA00022737"/>
    </source>
</evidence>
<keyword evidence="6 9" id="KW-0694">RNA-binding</keyword>
<evidence type="ECO:0000256" key="10">
    <source>
        <dbReference type="SAM" id="Coils"/>
    </source>
</evidence>
<sequence length="874" mass="96963">MVVRNKVGSFAVHLACGRPSHTEHQACYVRSTRIFVRGLPPKFTDDDFKSYFSKQGAITDCRLIPSRRIGYVGYKTPEEALAAVKYFNKSFIRMSRIGVEIARTIEDENLPRAWSAHTPGSSAYKRKHEPSASHHTMTIPPARTGKRKRSDTEEKSGVSESDPKFKEFLEVMQPKSKSKTWGNEDLVSFSQDTGAQILQSDPANAEGSDDEYEDIPVQKKRPNPPNPEAMDVDYIKHKDSPIDGMQLDNEESDNTAGAGVTVVSDAEWLRSKTSRLLDLTDDVESHLAPVSVTSNTKQDTEKASEINEEWGGAEEDIQAEKTEEEQPEQSNHAKSEIEQAIETISQSGRLFLRNLPYSSTEEDLRQNFAPYGDLEEVHLPIDNKTHLSKGFAYILYKNPQHAVEAYQSLDGKIFQGRLLHILAASPKREHKLDEYAISKLPLKKQREIKRKAAAASNTFNWNSMYMNADAVISSVADRLGVSKAELLDPTSSDAAVRQAHAETHVIQETKAYFSEHGMDLKAFEKREKDDKTILFKNFPYGTKAEDIRNLVEPFGKAARVLMPPAGTIAVVEFIDAPAARAAFASLAYSRFKETVLFLEKAPKGLFIEGFTPKIVDAPKIPAVVALGKDPKVSVTDLLLPAHTTDETEAVTSTLFVRNLNFTTTTATLTELFKPINGFLSACVKTKPDPKNSGGTLSMGFGFVEFRSKTDAMAAMAALNEHVLEGHKLSIKPSQKHTSSSSQAKPTTKRTKIIIKNLPFEASKKDLRALFSAYGTLRSVRVPKKFGGATRGFGFADFVTAREAQGAMDALKDTHLLGRRLVLEFAEGDAEGAEEEIERMQRKVAGQSEVIEVARLREGRRRRGGELKDGGEEVY</sequence>
<dbReference type="Gene3D" id="3.30.70.330">
    <property type="match status" value="5"/>
</dbReference>
<dbReference type="GO" id="GO:1990904">
    <property type="term" value="C:ribonucleoprotein complex"/>
    <property type="evidence" value="ECO:0007669"/>
    <property type="project" value="UniProtKB-KW"/>
</dbReference>
<comment type="similarity">
    <text evidence="2">Belongs to the RRM MRD1 family.</text>
</comment>
<feature type="compositionally biased region" description="Basic and acidic residues" evidence="11">
    <location>
        <begin position="150"/>
        <end position="166"/>
    </location>
</feature>
<dbReference type="EMBL" id="NESQ01000322">
    <property type="protein sequence ID" value="PUU74110.1"/>
    <property type="molecule type" value="Genomic_DNA"/>
</dbReference>
<feature type="domain" description="RRM" evidence="12">
    <location>
        <begin position="32"/>
        <end position="104"/>
    </location>
</feature>
<feature type="coiled-coil region" evidence="10">
    <location>
        <begin position="822"/>
        <end position="849"/>
    </location>
</feature>
<evidence type="ECO:0000259" key="12">
    <source>
        <dbReference type="PROSITE" id="PS50102"/>
    </source>
</evidence>
<dbReference type="GO" id="GO:0005634">
    <property type="term" value="C:nucleus"/>
    <property type="evidence" value="ECO:0007669"/>
    <property type="project" value="UniProtKB-SubCell"/>
</dbReference>
<evidence type="ECO:0000256" key="11">
    <source>
        <dbReference type="SAM" id="MobiDB-lite"/>
    </source>
</evidence>
<reference evidence="13 14" key="1">
    <citation type="submission" date="2017-04" db="EMBL/GenBank/DDBJ databases">
        <title>Draft genome sequence of Tuber borchii Vittad., a whitish edible truffle.</title>
        <authorList>
            <consortium name="DOE Joint Genome Institute"/>
            <person name="Murat C."/>
            <person name="Kuo A."/>
            <person name="Barry K.W."/>
            <person name="Clum A."/>
            <person name="Dockter R.B."/>
            <person name="Fauchery L."/>
            <person name="Iotti M."/>
            <person name="Kohler A."/>
            <person name="Labutti K."/>
            <person name="Lindquist E.A."/>
            <person name="Lipzen A."/>
            <person name="Ohm R.A."/>
            <person name="Wang M."/>
            <person name="Grigoriev I.V."/>
            <person name="Zambonelli A."/>
            <person name="Martin F.M."/>
        </authorList>
    </citation>
    <scope>NUCLEOTIDE SEQUENCE [LARGE SCALE GENOMIC DNA]</scope>
    <source>
        <strain evidence="13 14">Tbo3840</strain>
    </source>
</reference>
<dbReference type="CDD" id="cd12320">
    <property type="entry name" value="RRM6_RBM19_RRM5_MRD1"/>
    <property type="match status" value="1"/>
</dbReference>
<feature type="region of interest" description="Disordered" evidence="11">
    <location>
        <begin position="291"/>
        <end position="336"/>
    </location>
</feature>
<keyword evidence="5" id="KW-0677">Repeat</keyword>
<dbReference type="SUPFAM" id="SSF54928">
    <property type="entry name" value="RNA-binding domain, RBD"/>
    <property type="match status" value="3"/>
</dbReference>
<evidence type="ECO:0000313" key="13">
    <source>
        <dbReference type="EMBL" id="PUU74110.1"/>
    </source>
</evidence>
<dbReference type="InterPro" id="IPR035979">
    <property type="entry name" value="RBD_domain_sf"/>
</dbReference>
<evidence type="ECO:0000256" key="9">
    <source>
        <dbReference type="PROSITE-ProRule" id="PRU00176"/>
    </source>
</evidence>
<keyword evidence="4" id="KW-0698">rRNA processing</keyword>
<evidence type="ECO:0000256" key="4">
    <source>
        <dbReference type="ARBA" id="ARBA00022552"/>
    </source>
</evidence>
<keyword evidence="14" id="KW-1185">Reference proteome</keyword>
<dbReference type="PANTHER" id="PTHR48039">
    <property type="entry name" value="RNA-BINDING MOTIF PROTEIN 14B"/>
    <property type="match status" value="1"/>
</dbReference>
<comment type="subcellular location">
    <subcellularLocation>
        <location evidence="1">Nucleus</location>
    </subcellularLocation>
</comment>
<evidence type="ECO:0000256" key="8">
    <source>
        <dbReference type="ARBA" id="ARBA00023274"/>
    </source>
</evidence>
<dbReference type="FunFam" id="3.30.70.330:FF:000247">
    <property type="entry name" value="Multiple RNA-binding domain-containing protein 1"/>
    <property type="match status" value="1"/>
</dbReference>
<feature type="domain" description="RRM" evidence="12">
    <location>
        <begin position="750"/>
        <end position="827"/>
    </location>
</feature>
<dbReference type="AlphaFoldDB" id="A0A2T6ZF42"/>
<accession>A0A2T6ZF42</accession>
<evidence type="ECO:0000256" key="1">
    <source>
        <dbReference type="ARBA" id="ARBA00004123"/>
    </source>
</evidence>
<proteinExistence type="inferred from homology"/>
<feature type="region of interest" description="Disordered" evidence="11">
    <location>
        <begin position="200"/>
        <end position="229"/>
    </location>
</feature>
<keyword evidence="8" id="KW-0687">Ribonucleoprotein</keyword>
<dbReference type="PROSITE" id="PS50102">
    <property type="entry name" value="RRM"/>
    <property type="match status" value="5"/>
</dbReference>
<dbReference type="InterPro" id="IPR051945">
    <property type="entry name" value="RRM_MRD1_RNA_proc_ribogen"/>
</dbReference>
<keyword evidence="10" id="KW-0175">Coiled coil</keyword>
<name>A0A2T6ZF42_TUBBO</name>
<feature type="compositionally biased region" description="Acidic residues" evidence="11">
    <location>
        <begin position="306"/>
        <end position="327"/>
    </location>
</feature>
<evidence type="ECO:0000313" key="14">
    <source>
        <dbReference type="Proteomes" id="UP000244722"/>
    </source>
</evidence>
<dbReference type="STRING" id="42251.A0A2T6ZF42"/>
<protein>
    <recommendedName>
        <fullName evidence="3">Multiple RNA-binding domain-containing protein 1</fullName>
    </recommendedName>
</protein>
<keyword evidence="7" id="KW-0539">Nucleus</keyword>
<evidence type="ECO:0000256" key="2">
    <source>
        <dbReference type="ARBA" id="ARBA00008033"/>
    </source>
</evidence>
<dbReference type="CDD" id="cd12565">
    <property type="entry name" value="RRM1_MRD1"/>
    <property type="match status" value="1"/>
</dbReference>
<dbReference type="InterPro" id="IPR000504">
    <property type="entry name" value="RRM_dom"/>
</dbReference>
<dbReference type="GO" id="GO:0006364">
    <property type="term" value="P:rRNA processing"/>
    <property type="evidence" value="ECO:0007669"/>
    <property type="project" value="UniProtKB-KW"/>
</dbReference>
<evidence type="ECO:0000256" key="7">
    <source>
        <dbReference type="ARBA" id="ARBA00023242"/>
    </source>
</evidence>
<dbReference type="InterPro" id="IPR012677">
    <property type="entry name" value="Nucleotide-bd_a/b_plait_sf"/>
</dbReference>
<comment type="caution">
    <text evidence="13">The sequence shown here is derived from an EMBL/GenBank/DDBJ whole genome shotgun (WGS) entry which is preliminary data.</text>
</comment>
<feature type="domain" description="RRM" evidence="12">
    <location>
        <begin position="348"/>
        <end position="426"/>
    </location>
</feature>
<gene>
    <name evidence="13" type="ORF">B9Z19DRAFT_1068456</name>
</gene>